<dbReference type="EMBL" id="FNGI01000001">
    <property type="protein sequence ID" value="SDK92454.1"/>
    <property type="molecule type" value="Genomic_DNA"/>
</dbReference>
<dbReference type="InterPro" id="IPR050300">
    <property type="entry name" value="GDXG_lipolytic_enzyme"/>
</dbReference>
<evidence type="ECO:0000313" key="4">
    <source>
        <dbReference type="Proteomes" id="UP000198654"/>
    </source>
</evidence>
<dbReference type="Gene3D" id="3.40.50.1820">
    <property type="entry name" value="alpha/beta hydrolase"/>
    <property type="match status" value="1"/>
</dbReference>
<evidence type="ECO:0000259" key="2">
    <source>
        <dbReference type="Pfam" id="PF20434"/>
    </source>
</evidence>
<evidence type="ECO:0000313" key="3">
    <source>
        <dbReference type="EMBL" id="SDK92454.1"/>
    </source>
</evidence>
<name>A0A1G9FVM4_9GAMM</name>
<dbReference type="PROSITE" id="PS51257">
    <property type="entry name" value="PROKAR_LIPOPROTEIN"/>
    <property type="match status" value="1"/>
</dbReference>
<keyword evidence="4" id="KW-1185">Reference proteome</keyword>
<proteinExistence type="predicted"/>
<gene>
    <name evidence="3" type="ORF">SAMN05661010_00525</name>
</gene>
<protein>
    <submittedName>
        <fullName evidence="3">Prolyl oligopeptidase family protein</fullName>
    </submittedName>
</protein>
<dbReference type="AlphaFoldDB" id="A0A1G9FVM4"/>
<dbReference type="Proteomes" id="UP000198654">
    <property type="component" value="Unassembled WGS sequence"/>
</dbReference>
<keyword evidence="1" id="KW-0378">Hydrolase</keyword>
<dbReference type="STRING" id="119000.SAMN05661010_00525"/>
<dbReference type="SUPFAM" id="SSF53474">
    <property type="entry name" value="alpha/beta-Hydrolases"/>
    <property type="match status" value="1"/>
</dbReference>
<dbReference type="RefSeq" id="WP_089725203.1">
    <property type="nucleotide sequence ID" value="NZ_FNGI01000001.1"/>
</dbReference>
<accession>A0A1G9FVM4</accession>
<feature type="domain" description="BD-FAE-like" evidence="2">
    <location>
        <begin position="58"/>
        <end position="255"/>
    </location>
</feature>
<dbReference type="PANTHER" id="PTHR48081">
    <property type="entry name" value="AB HYDROLASE SUPERFAMILY PROTEIN C4A8.06C"/>
    <property type="match status" value="1"/>
</dbReference>
<reference evidence="3 4" key="1">
    <citation type="submission" date="2016-10" db="EMBL/GenBank/DDBJ databases">
        <authorList>
            <person name="de Groot N.N."/>
        </authorList>
    </citation>
    <scope>NUCLEOTIDE SEQUENCE [LARGE SCALE GENOMIC DNA]</scope>
    <source>
        <strain evidence="3 4">DSM 14789</strain>
    </source>
</reference>
<dbReference type="Pfam" id="PF20434">
    <property type="entry name" value="BD-FAE"/>
    <property type="match status" value="1"/>
</dbReference>
<dbReference type="OrthoDB" id="9771666at2"/>
<sequence length="296" mass="33358">MRALWILPALLLTLGGCVRHLNEPQSPATIPYPEEFSFSVLEDQRYTSPDWPQPLFADVYLPETSNMVERPVALLVHGGGWQGRTPEDMAPIAERLARRGFVTVNVGYRFAPEYKFPAQIHDLQQAMHWIHRQSEEWRIDTSRIAGVGYSSGAHLVSLLAVVAGQGGAVDRPYGGERTRLDAVIAGGTPTNLFKFDDGRLVVEFLGGTRLEVPLQYAQASPMKHIHPQAPPFFLFHGTWDDLVPPDHAKDFYTALREQGIYSELYLLRFRGHITTFLTRYNAMEAGIDFLARQLQD</sequence>
<organism evidence="3 4">
    <name type="scientific">Modicisalibacter muralis</name>
    <dbReference type="NCBI Taxonomy" id="119000"/>
    <lineage>
        <taxon>Bacteria</taxon>
        <taxon>Pseudomonadati</taxon>
        <taxon>Pseudomonadota</taxon>
        <taxon>Gammaproteobacteria</taxon>
        <taxon>Oceanospirillales</taxon>
        <taxon>Halomonadaceae</taxon>
        <taxon>Modicisalibacter</taxon>
    </lineage>
</organism>
<dbReference type="InterPro" id="IPR049492">
    <property type="entry name" value="BD-FAE-like_dom"/>
</dbReference>
<dbReference type="GO" id="GO:0016787">
    <property type="term" value="F:hydrolase activity"/>
    <property type="evidence" value="ECO:0007669"/>
    <property type="project" value="UniProtKB-KW"/>
</dbReference>
<evidence type="ECO:0000256" key="1">
    <source>
        <dbReference type="ARBA" id="ARBA00022801"/>
    </source>
</evidence>
<dbReference type="InterPro" id="IPR029058">
    <property type="entry name" value="AB_hydrolase_fold"/>
</dbReference>
<dbReference type="PANTHER" id="PTHR48081:SF13">
    <property type="entry name" value="ALPHA_BETA HYDROLASE"/>
    <property type="match status" value="1"/>
</dbReference>